<dbReference type="InterPro" id="IPR045843">
    <property type="entry name" value="IND-like"/>
</dbReference>
<reference evidence="8" key="1">
    <citation type="journal article" date="2023" name="Plant J.">
        <title>The genome of the king protea, Protea cynaroides.</title>
        <authorList>
            <person name="Chang J."/>
            <person name="Duong T.A."/>
            <person name="Schoeman C."/>
            <person name="Ma X."/>
            <person name="Roodt D."/>
            <person name="Barker N."/>
            <person name="Li Z."/>
            <person name="Van de Peer Y."/>
            <person name="Mizrachi E."/>
        </authorList>
    </citation>
    <scope>NUCLEOTIDE SEQUENCE</scope>
    <source>
        <tissue evidence="8">Young leaves</tissue>
    </source>
</reference>
<dbReference type="PANTHER" id="PTHR16223">
    <property type="entry name" value="TRANSCRIPTION FACTOR BHLH83-RELATED"/>
    <property type="match status" value="1"/>
</dbReference>
<dbReference type="GO" id="GO:0000981">
    <property type="term" value="F:DNA-binding transcription factor activity, RNA polymerase II-specific"/>
    <property type="evidence" value="ECO:0007669"/>
    <property type="project" value="TreeGrafter"/>
</dbReference>
<dbReference type="Proteomes" id="UP001141806">
    <property type="component" value="Unassembled WGS sequence"/>
</dbReference>
<dbReference type="Gene3D" id="4.10.280.10">
    <property type="entry name" value="Helix-loop-helix DNA-binding domain"/>
    <property type="match status" value="1"/>
</dbReference>
<keyword evidence="4" id="KW-0804">Transcription</keyword>
<dbReference type="CDD" id="cd11393">
    <property type="entry name" value="bHLH_AtbHLH_like"/>
    <property type="match status" value="1"/>
</dbReference>
<comment type="caution">
    <text evidence="8">The sequence shown here is derived from an EMBL/GenBank/DDBJ whole genome shotgun (WGS) entry which is preliminary data.</text>
</comment>
<evidence type="ECO:0000313" key="9">
    <source>
        <dbReference type="Proteomes" id="UP001141806"/>
    </source>
</evidence>
<dbReference type="SUPFAM" id="SSF47459">
    <property type="entry name" value="HLH, helix-loop-helix DNA-binding domain"/>
    <property type="match status" value="1"/>
</dbReference>
<evidence type="ECO:0000313" key="8">
    <source>
        <dbReference type="EMBL" id="KAJ4968177.1"/>
    </source>
</evidence>
<evidence type="ECO:0000256" key="3">
    <source>
        <dbReference type="ARBA" id="ARBA00023125"/>
    </source>
</evidence>
<dbReference type="InterPro" id="IPR036638">
    <property type="entry name" value="HLH_DNA-bd_sf"/>
</dbReference>
<dbReference type="GO" id="GO:0000978">
    <property type="term" value="F:RNA polymerase II cis-regulatory region sequence-specific DNA binding"/>
    <property type="evidence" value="ECO:0007669"/>
    <property type="project" value="TreeGrafter"/>
</dbReference>
<accession>A0A9Q0KCY0</accession>
<sequence length="384" mass="40514">MYPSSQAYRSQSMAAQGGLTRYCSAPGSLLTSAVNSVIGGSSEQEYSAVGSESIMSRFFTSDSSCLTSESSCKANVSPDLKDAYRGQGNERVGGATSSSAGLEKSYGFSEIAVGDLATTSFRKEILSSHSSSGGGPGGSSVWAATSAGSGGGGPSSLTRHSSSPAGFLNHLLVDNNGFSLTRGIGSYSTQTNGRLNPQLSFTSRQDSLSQISEVSESGIGGSSPDDVAGKIGHTYGSGSIPVGSWDDKNSIFFSNPSRKRTKIFNGDNVTGLNGLDTEFSLTRSSVEMGSVEKYLQLNLDPVPCKSRAKRGCATHPRSIAERERRTRISEKLKKLQDLVPNMDKQTNTADMLDLAVQHIKGLQSQVQKLNKDVENCTCGCKQEK</sequence>
<dbReference type="EMBL" id="JAMYWD010000006">
    <property type="protein sequence ID" value="KAJ4968177.1"/>
    <property type="molecule type" value="Genomic_DNA"/>
</dbReference>
<dbReference type="FunFam" id="4.10.280.10:FF:000021">
    <property type="entry name" value="Transcription factor bHLH130 family"/>
    <property type="match status" value="1"/>
</dbReference>
<dbReference type="AlphaFoldDB" id="A0A9Q0KCY0"/>
<evidence type="ECO:0000256" key="1">
    <source>
        <dbReference type="ARBA" id="ARBA00004123"/>
    </source>
</evidence>
<name>A0A9Q0KCY0_9MAGN</name>
<comment type="subcellular location">
    <subcellularLocation>
        <location evidence="1">Nucleus</location>
    </subcellularLocation>
</comment>
<evidence type="ECO:0000256" key="5">
    <source>
        <dbReference type="ARBA" id="ARBA00023242"/>
    </source>
</evidence>
<keyword evidence="2" id="KW-0805">Transcription regulation</keyword>
<evidence type="ECO:0000259" key="7">
    <source>
        <dbReference type="PROSITE" id="PS50888"/>
    </source>
</evidence>
<dbReference type="InterPro" id="IPR045239">
    <property type="entry name" value="bHLH95_bHLH"/>
</dbReference>
<keyword evidence="3" id="KW-0238">DNA-binding</keyword>
<dbReference type="PANTHER" id="PTHR16223:SF177">
    <property type="entry name" value="TRANSCRIPTION FACTOR BHLH129"/>
    <property type="match status" value="1"/>
</dbReference>
<evidence type="ECO:0000256" key="4">
    <source>
        <dbReference type="ARBA" id="ARBA00023163"/>
    </source>
</evidence>
<dbReference type="SMART" id="SM00353">
    <property type="entry name" value="HLH"/>
    <property type="match status" value="1"/>
</dbReference>
<protein>
    <recommendedName>
        <fullName evidence="7">BHLH domain-containing protein</fullName>
    </recommendedName>
</protein>
<keyword evidence="9" id="KW-1185">Reference proteome</keyword>
<feature type="region of interest" description="Disordered" evidence="6">
    <location>
        <begin position="126"/>
        <end position="161"/>
    </location>
</feature>
<evidence type="ECO:0000256" key="6">
    <source>
        <dbReference type="SAM" id="MobiDB-lite"/>
    </source>
</evidence>
<proteinExistence type="predicted"/>
<feature type="domain" description="BHLH" evidence="7">
    <location>
        <begin position="312"/>
        <end position="362"/>
    </location>
</feature>
<dbReference type="Pfam" id="PF00010">
    <property type="entry name" value="HLH"/>
    <property type="match status" value="1"/>
</dbReference>
<evidence type="ECO:0000256" key="2">
    <source>
        <dbReference type="ARBA" id="ARBA00023015"/>
    </source>
</evidence>
<dbReference type="GO" id="GO:0005634">
    <property type="term" value="C:nucleus"/>
    <property type="evidence" value="ECO:0007669"/>
    <property type="project" value="UniProtKB-SubCell"/>
</dbReference>
<organism evidence="8 9">
    <name type="scientific">Protea cynaroides</name>
    <dbReference type="NCBI Taxonomy" id="273540"/>
    <lineage>
        <taxon>Eukaryota</taxon>
        <taxon>Viridiplantae</taxon>
        <taxon>Streptophyta</taxon>
        <taxon>Embryophyta</taxon>
        <taxon>Tracheophyta</taxon>
        <taxon>Spermatophyta</taxon>
        <taxon>Magnoliopsida</taxon>
        <taxon>Proteales</taxon>
        <taxon>Proteaceae</taxon>
        <taxon>Protea</taxon>
    </lineage>
</organism>
<keyword evidence="5" id="KW-0539">Nucleus</keyword>
<gene>
    <name evidence="8" type="ORF">NE237_014878</name>
</gene>
<dbReference type="InterPro" id="IPR011598">
    <property type="entry name" value="bHLH_dom"/>
</dbReference>
<dbReference type="GO" id="GO:0046983">
    <property type="term" value="F:protein dimerization activity"/>
    <property type="evidence" value="ECO:0007669"/>
    <property type="project" value="InterPro"/>
</dbReference>
<dbReference type="PROSITE" id="PS50888">
    <property type="entry name" value="BHLH"/>
    <property type="match status" value="1"/>
</dbReference>
<dbReference type="OrthoDB" id="2019494at2759"/>